<organism evidence="6">
    <name type="scientific">Ananas comosus var. bracteatus</name>
    <name type="common">red pineapple</name>
    <dbReference type="NCBI Taxonomy" id="296719"/>
    <lineage>
        <taxon>Eukaryota</taxon>
        <taxon>Viridiplantae</taxon>
        <taxon>Streptophyta</taxon>
        <taxon>Embryophyta</taxon>
        <taxon>Tracheophyta</taxon>
        <taxon>Spermatophyta</taxon>
        <taxon>Magnoliopsida</taxon>
        <taxon>Liliopsida</taxon>
        <taxon>Poales</taxon>
        <taxon>Bromeliaceae</taxon>
        <taxon>Bromelioideae</taxon>
        <taxon>Ananas</taxon>
    </lineage>
</organism>
<keyword evidence="4" id="KW-0812">Transmembrane</keyword>
<accession>A0A6V7PK25</accession>
<evidence type="ECO:0000313" key="6">
    <source>
        <dbReference type="EMBL" id="CAD1831181.1"/>
    </source>
</evidence>
<dbReference type="InterPro" id="IPR011009">
    <property type="entry name" value="Kinase-like_dom_sf"/>
</dbReference>
<dbReference type="GO" id="GO:0005524">
    <property type="term" value="F:ATP binding"/>
    <property type="evidence" value="ECO:0007669"/>
    <property type="project" value="UniProtKB-KW"/>
</dbReference>
<keyword evidence="4" id="KW-1133">Transmembrane helix</keyword>
<evidence type="ECO:0000259" key="5">
    <source>
        <dbReference type="PROSITE" id="PS50011"/>
    </source>
</evidence>
<feature type="domain" description="Protein kinase" evidence="5">
    <location>
        <begin position="1"/>
        <end position="343"/>
    </location>
</feature>
<reference evidence="6" key="1">
    <citation type="submission" date="2020-07" db="EMBL/GenBank/DDBJ databases">
        <authorList>
            <person name="Lin J."/>
        </authorList>
    </citation>
    <scope>NUCLEOTIDE SEQUENCE</scope>
</reference>
<evidence type="ECO:0000256" key="1">
    <source>
        <dbReference type="ARBA" id="ARBA00022741"/>
    </source>
</evidence>
<feature type="region of interest" description="Disordered" evidence="3">
    <location>
        <begin position="126"/>
        <end position="145"/>
    </location>
</feature>
<dbReference type="InterPro" id="IPR008266">
    <property type="entry name" value="Tyr_kinase_AS"/>
</dbReference>
<feature type="region of interest" description="Disordered" evidence="3">
    <location>
        <begin position="344"/>
        <end position="363"/>
    </location>
</feature>
<evidence type="ECO:0000256" key="3">
    <source>
        <dbReference type="SAM" id="MobiDB-lite"/>
    </source>
</evidence>
<feature type="region of interest" description="Disordered" evidence="3">
    <location>
        <begin position="44"/>
        <end position="76"/>
    </location>
</feature>
<dbReference type="Gene3D" id="1.10.510.10">
    <property type="entry name" value="Transferase(Phosphotransferase) domain 1"/>
    <property type="match status" value="1"/>
</dbReference>
<keyword evidence="1" id="KW-0547">Nucleotide-binding</keyword>
<dbReference type="InterPro" id="IPR000719">
    <property type="entry name" value="Prot_kinase_dom"/>
</dbReference>
<evidence type="ECO:0000256" key="4">
    <source>
        <dbReference type="SAM" id="Phobius"/>
    </source>
</evidence>
<keyword evidence="2" id="KW-0067">ATP-binding</keyword>
<dbReference type="PROSITE" id="PS50011">
    <property type="entry name" value="PROTEIN_KINASE_DOM"/>
    <property type="match status" value="1"/>
</dbReference>
<dbReference type="EMBL" id="LR862148">
    <property type="protein sequence ID" value="CAD1831181.1"/>
    <property type="molecule type" value="Genomic_DNA"/>
</dbReference>
<name>A0A6V7PK25_ANACO</name>
<dbReference type="AlphaFoldDB" id="A0A6V7PK25"/>
<dbReference type="GO" id="GO:0004672">
    <property type="term" value="F:protein kinase activity"/>
    <property type="evidence" value="ECO:0007669"/>
    <property type="project" value="InterPro"/>
</dbReference>
<dbReference type="PANTHER" id="PTHR47989">
    <property type="entry name" value="OS01G0750732 PROTEIN"/>
    <property type="match status" value="1"/>
</dbReference>
<gene>
    <name evidence="6" type="ORF">CB5_LOCUS14392</name>
</gene>
<dbReference type="SUPFAM" id="SSF56112">
    <property type="entry name" value="Protein kinase-like (PK-like)"/>
    <property type="match status" value="1"/>
</dbReference>
<sequence>MDDDTSFAVVVALSAALVIALLIVALLAAAAAAAVLRRRRVSAAGEGAAAEEEKEGEIRRGAAEGSGGGGRSRSSWSCCGASATPTSCASSPTATIAYSNNHVHAPIFGTLNVRYFRPPSIIGGGGSGVGVRPERHPPRAPPLPAASAAPLPWAARTRILYDVAGALAHLHSASASASGAVVVVHGDVTSSNVLLGPLPRLRPLLCDFGSARLGFSASLSPSPSLSVAVASPGYADPFFLRTGILSKSSDVYAFGVLLLETLTGRPAVGSDGRNLTAEIAPAIAAPPAEGLLDPRLRGRPGFDAAAAEAEAAAAAEIAARCVGAQPSLRPSMAEVRALIRERMPSAISAADPGSDGEKKMAEP</sequence>
<dbReference type="Pfam" id="PF00069">
    <property type="entry name" value="Pkinase"/>
    <property type="match status" value="1"/>
</dbReference>
<evidence type="ECO:0000256" key="2">
    <source>
        <dbReference type="ARBA" id="ARBA00022840"/>
    </source>
</evidence>
<dbReference type="PROSITE" id="PS00109">
    <property type="entry name" value="PROTEIN_KINASE_TYR"/>
    <property type="match status" value="1"/>
</dbReference>
<feature type="transmembrane region" description="Helical" evidence="4">
    <location>
        <begin position="6"/>
        <end position="36"/>
    </location>
</feature>
<keyword evidence="4" id="KW-0472">Membrane</keyword>
<dbReference type="PANTHER" id="PTHR47989:SF26">
    <property type="entry name" value="PROTEIN KINASE DOMAIN-CONTAINING PROTEIN"/>
    <property type="match status" value="1"/>
</dbReference>
<protein>
    <recommendedName>
        <fullName evidence="5">Protein kinase domain-containing protein</fullName>
    </recommendedName>
</protein>
<proteinExistence type="predicted"/>